<dbReference type="Proteomes" id="UP001152484">
    <property type="component" value="Unassembled WGS sequence"/>
</dbReference>
<name>A0A9P1EDA8_CUSEU</name>
<protein>
    <submittedName>
        <fullName evidence="2">Uncharacterized protein</fullName>
    </submittedName>
</protein>
<feature type="compositionally biased region" description="Basic and acidic residues" evidence="1">
    <location>
        <begin position="81"/>
        <end position="92"/>
    </location>
</feature>
<evidence type="ECO:0000313" key="2">
    <source>
        <dbReference type="EMBL" id="CAH9098516.1"/>
    </source>
</evidence>
<accession>A0A9P1EDA8</accession>
<gene>
    <name evidence="2" type="ORF">CEURO_LOCUS14280</name>
</gene>
<keyword evidence="3" id="KW-1185">Reference proteome</keyword>
<comment type="caution">
    <text evidence="2">The sequence shown here is derived from an EMBL/GenBank/DDBJ whole genome shotgun (WGS) entry which is preliminary data.</text>
</comment>
<reference evidence="2" key="1">
    <citation type="submission" date="2022-07" db="EMBL/GenBank/DDBJ databases">
        <authorList>
            <person name="Macas J."/>
            <person name="Novak P."/>
            <person name="Neumann P."/>
        </authorList>
    </citation>
    <scope>NUCLEOTIDE SEQUENCE</scope>
</reference>
<dbReference type="AlphaFoldDB" id="A0A9P1EDA8"/>
<sequence length="120" mass="13150">MAQLLELDPEARLYSSLVTEIKDGSSVSVEGSDKEDDVISVDDETSIPCAPEGNPSLSSCWRTHMRFRRITGRFQTKRGVCQEEVNRDRPDEIEVGGEGDFPRGNHQQAECGSDSSSCGA</sequence>
<feature type="region of interest" description="Disordered" evidence="1">
    <location>
        <begin position="81"/>
        <end position="120"/>
    </location>
</feature>
<evidence type="ECO:0000313" key="3">
    <source>
        <dbReference type="Proteomes" id="UP001152484"/>
    </source>
</evidence>
<organism evidence="2 3">
    <name type="scientific">Cuscuta europaea</name>
    <name type="common">European dodder</name>
    <dbReference type="NCBI Taxonomy" id="41803"/>
    <lineage>
        <taxon>Eukaryota</taxon>
        <taxon>Viridiplantae</taxon>
        <taxon>Streptophyta</taxon>
        <taxon>Embryophyta</taxon>
        <taxon>Tracheophyta</taxon>
        <taxon>Spermatophyta</taxon>
        <taxon>Magnoliopsida</taxon>
        <taxon>eudicotyledons</taxon>
        <taxon>Gunneridae</taxon>
        <taxon>Pentapetalae</taxon>
        <taxon>asterids</taxon>
        <taxon>lamiids</taxon>
        <taxon>Solanales</taxon>
        <taxon>Convolvulaceae</taxon>
        <taxon>Cuscuteae</taxon>
        <taxon>Cuscuta</taxon>
        <taxon>Cuscuta subgen. Cuscuta</taxon>
    </lineage>
</organism>
<dbReference type="EMBL" id="CAMAPE010000036">
    <property type="protein sequence ID" value="CAH9098516.1"/>
    <property type="molecule type" value="Genomic_DNA"/>
</dbReference>
<feature type="compositionally biased region" description="Polar residues" evidence="1">
    <location>
        <begin position="105"/>
        <end position="120"/>
    </location>
</feature>
<proteinExistence type="predicted"/>
<evidence type="ECO:0000256" key="1">
    <source>
        <dbReference type="SAM" id="MobiDB-lite"/>
    </source>
</evidence>